<name>A0A1E3GYR7_9HYPH</name>
<comment type="caution">
    <text evidence="1">The sequence shown here is derived from an EMBL/GenBank/DDBJ whole genome shotgun (WGS) entry which is preliminary data.</text>
</comment>
<evidence type="ECO:0000313" key="1">
    <source>
        <dbReference type="EMBL" id="ODN69219.1"/>
    </source>
</evidence>
<keyword evidence="2" id="KW-1185">Reference proteome</keyword>
<proteinExistence type="predicted"/>
<organism evidence="1 2">
    <name type="scientific">Methylobrevis pamukkalensis</name>
    <dbReference type="NCBI Taxonomy" id="1439726"/>
    <lineage>
        <taxon>Bacteria</taxon>
        <taxon>Pseudomonadati</taxon>
        <taxon>Pseudomonadota</taxon>
        <taxon>Alphaproteobacteria</taxon>
        <taxon>Hyphomicrobiales</taxon>
        <taxon>Pleomorphomonadaceae</taxon>
        <taxon>Methylobrevis</taxon>
    </lineage>
</organism>
<accession>A0A1E3GYR7</accession>
<evidence type="ECO:0000313" key="2">
    <source>
        <dbReference type="Proteomes" id="UP000094622"/>
    </source>
</evidence>
<sequence length="58" mass="6189">MSDLDREINEAPMFDDPDRAAVTPLGISPDGAPVHLVTARRGSPCGLFRQAAGRRARG</sequence>
<dbReference type="Proteomes" id="UP000094622">
    <property type="component" value="Unassembled WGS sequence"/>
</dbReference>
<dbReference type="EMBL" id="MCRJ01000103">
    <property type="protein sequence ID" value="ODN69219.1"/>
    <property type="molecule type" value="Genomic_DNA"/>
</dbReference>
<dbReference type="AlphaFoldDB" id="A0A1E3GYR7"/>
<protein>
    <submittedName>
        <fullName evidence="1">Uncharacterized protein</fullName>
    </submittedName>
</protein>
<gene>
    <name evidence="1" type="ORF">A6302_03481</name>
</gene>
<dbReference type="RefSeq" id="WP_169833607.1">
    <property type="nucleotide sequence ID" value="NZ_MCRJ01000103.1"/>
</dbReference>
<reference evidence="1 2" key="1">
    <citation type="submission" date="2016-07" db="EMBL/GenBank/DDBJ databases">
        <title>Draft Genome Sequence of Methylobrevis pamukkalensis PK2.</title>
        <authorList>
            <person name="Vasilenko O.V."/>
            <person name="Doronina N.V."/>
            <person name="Shmareva M.N."/>
            <person name="Tarlachkov S.V."/>
            <person name="Mustakhimov I."/>
            <person name="Trotsenko Y.A."/>
        </authorList>
    </citation>
    <scope>NUCLEOTIDE SEQUENCE [LARGE SCALE GENOMIC DNA]</scope>
    <source>
        <strain evidence="1 2">PK2</strain>
    </source>
</reference>